<dbReference type="InterPro" id="IPR049712">
    <property type="entry name" value="Poly_export"/>
</dbReference>
<evidence type="ECO:0000259" key="3">
    <source>
        <dbReference type="Pfam" id="PF10531"/>
    </source>
</evidence>
<name>A0A1G7HM69_9FLAO</name>
<feature type="domain" description="Soluble ligand binding" evidence="3">
    <location>
        <begin position="582"/>
        <end position="629"/>
    </location>
</feature>
<evidence type="ECO:0000256" key="1">
    <source>
        <dbReference type="ARBA" id="ARBA00022729"/>
    </source>
</evidence>
<dbReference type="GO" id="GO:0015159">
    <property type="term" value="F:polysaccharide transmembrane transporter activity"/>
    <property type="evidence" value="ECO:0007669"/>
    <property type="project" value="InterPro"/>
</dbReference>
<evidence type="ECO:0000313" key="4">
    <source>
        <dbReference type="EMBL" id="SDF01453.1"/>
    </source>
</evidence>
<keyword evidence="5" id="KW-1185">Reference proteome</keyword>
<evidence type="ECO:0000259" key="2">
    <source>
        <dbReference type="Pfam" id="PF02563"/>
    </source>
</evidence>
<dbReference type="AlphaFoldDB" id="A0A1G7HM69"/>
<dbReference type="RefSeq" id="WP_093144830.1">
    <property type="nucleotide sequence ID" value="NZ_BMWO01000004.1"/>
</dbReference>
<dbReference type="STRING" id="227084.SAMN05421855_104172"/>
<dbReference type="Pfam" id="PF10531">
    <property type="entry name" value="SLBB"/>
    <property type="match status" value="6"/>
</dbReference>
<feature type="domain" description="Soluble ligand binding" evidence="3">
    <location>
        <begin position="698"/>
        <end position="737"/>
    </location>
</feature>
<dbReference type="PANTHER" id="PTHR33619:SF3">
    <property type="entry name" value="POLYSACCHARIDE EXPORT PROTEIN GFCE-RELATED"/>
    <property type="match status" value="1"/>
</dbReference>
<feature type="domain" description="Soluble ligand binding" evidence="3">
    <location>
        <begin position="314"/>
        <end position="366"/>
    </location>
</feature>
<protein>
    <submittedName>
        <fullName evidence="4">Protein involved in polysaccharide export, contains SLBB domain of the beta-grasp fold</fullName>
    </submittedName>
</protein>
<organism evidence="4 5">
    <name type="scientific">Ulvibacter litoralis</name>
    <dbReference type="NCBI Taxonomy" id="227084"/>
    <lineage>
        <taxon>Bacteria</taxon>
        <taxon>Pseudomonadati</taxon>
        <taxon>Bacteroidota</taxon>
        <taxon>Flavobacteriia</taxon>
        <taxon>Flavobacteriales</taxon>
        <taxon>Flavobacteriaceae</taxon>
        <taxon>Ulvibacter</taxon>
    </lineage>
</organism>
<feature type="domain" description="Soluble ligand binding" evidence="3">
    <location>
        <begin position="232"/>
        <end position="278"/>
    </location>
</feature>
<dbReference type="Gene3D" id="3.10.560.10">
    <property type="entry name" value="Outer membrane lipoprotein wza domain like"/>
    <property type="match status" value="6"/>
</dbReference>
<dbReference type="OrthoDB" id="9808948at2"/>
<accession>A0A1G7HM69</accession>
<proteinExistence type="predicted"/>
<feature type="domain" description="Soluble ligand binding" evidence="3">
    <location>
        <begin position="399"/>
        <end position="441"/>
    </location>
</feature>
<reference evidence="4 5" key="1">
    <citation type="submission" date="2016-10" db="EMBL/GenBank/DDBJ databases">
        <authorList>
            <person name="de Groot N.N."/>
        </authorList>
    </citation>
    <scope>NUCLEOTIDE SEQUENCE [LARGE SCALE GENOMIC DNA]</scope>
    <source>
        <strain evidence="4 5">DSM 16195</strain>
    </source>
</reference>
<dbReference type="PANTHER" id="PTHR33619">
    <property type="entry name" value="POLYSACCHARIDE EXPORT PROTEIN GFCE-RELATED"/>
    <property type="match status" value="1"/>
</dbReference>
<dbReference type="EMBL" id="FNBA01000004">
    <property type="protein sequence ID" value="SDF01453.1"/>
    <property type="molecule type" value="Genomic_DNA"/>
</dbReference>
<dbReference type="InterPro" id="IPR003715">
    <property type="entry name" value="Poly_export_N"/>
</dbReference>
<sequence>MKITFNRINFIGFLFAFFVSFTLLSQSIPSDLNSLDDKEILGYWQQAQAQGYTLAQVKALALARGVSPSKIAELEGKLSGMSASPGSMSDSQIDTSLDIVKGDLEGFTGSEVKKEIKDPLFGYDFFNNVNITFTPNINLATPANYQLGPGDELVISIWGAAENTYNLSVNREGSIRLNGIAPIYVNGLSIEEATKKIKGALSRIYAGVNERENSPYKVFVGVSLVNVRTVQVDIIGEVKVPGTYSLSALSSVLNALYASGGPTKQGTFRDIRLIRNGKEVASFDVYDYLINGSQEGNKNLRDQDVIIVSPYKSRVQVSGGVKRPGIYEILPSENLNDLLTYVSGFKSNAYRDRIVLERIEGDRMVVKELLTKNALAEGLKDGDNLIVKNIIDKFENRIEIEGAVYRPGKYELTEGLTLKGLIEKSAGLTELAFSTRALLFRTDDNIKQTVVPFSVTSVMNGEKDIVLKPNDRVRIFNKYNLEEQGFLTISGAVNSPDKFPYMENMTIEDLILLGGGLKKEANSSVIDIYRKITDDNYETLTESFKIAANGKLTLDSGDSFQLQPNDRVSVRYLMGVYESVNVSVNGEVSYPGAYSIETKDEKISDLVMKAGGISPYAFVKGATLIRKNPYHKEMLQNTTVAFLSEKEGSGSESIDLNNRASFRVGIDLEKILKDPNSKHNLVLKNGDILDIPSVMQTVKVDGEVLVPSLVRFDKSFTLKDYINRSGGFSSNAKKGKAYVIYSNGDIAATKHFLFFRNYPKLEPGAAVIIPTKPERKDGLNTQEVIGLTTGLATLGLLINSIIK</sequence>
<dbReference type="InterPro" id="IPR019554">
    <property type="entry name" value="Soluble_ligand-bd"/>
</dbReference>
<gene>
    <name evidence="4" type="ORF">SAMN05421855_104172</name>
</gene>
<feature type="domain" description="Soluble ligand binding" evidence="3">
    <location>
        <begin position="488"/>
        <end position="535"/>
    </location>
</feature>
<keyword evidence="1" id="KW-0732">Signal</keyword>
<dbReference type="Proteomes" id="UP000199321">
    <property type="component" value="Unassembled WGS sequence"/>
</dbReference>
<evidence type="ECO:0000313" key="5">
    <source>
        <dbReference type="Proteomes" id="UP000199321"/>
    </source>
</evidence>
<feature type="domain" description="Polysaccharide export protein N-terminal" evidence="2">
    <location>
        <begin position="141"/>
        <end position="205"/>
    </location>
</feature>
<dbReference type="Pfam" id="PF02563">
    <property type="entry name" value="Poly_export"/>
    <property type="match status" value="1"/>
</dbReference>